<feature type="transmembrane region" description="Helical" evidence="7">
    <location>
        <begin position="456"/>
        <end position="483"/>
    </location>
</feature>
<feature type="transmembrane region" description="Helical" evidence="7">
    <location>
        <begin position="168"/>
        <end position="185"/>
    </location>
</feature>
<evidence type="ECO:0000256" key="2">
    <source>
        <dbReference type="ARBA" id="ARBA00007430"/>
    </source>
</evidence>
<feature type="transmembrane region" description="Helical" evidence="7">
    <location>
        <begin position="402"/>
        <end position="420"/>
    </location>
</feature>
<evidence type="ECO:0000256" key="6">
    <source>
        <dbReference type="ARBA" id="ARBA00023136"/>
    </source>
</evidence>
<evidence type="ECO:0000256" key="3">
    <source>
        <dbReference type="ARBA" id="ARBA00022475"/>
    </source>
</evidence>
<organism evidence="8 9">
    <name type="scientific">Flexivirga caeni</name>
    <dbReference type="NCBI Taxonomy" id="2294115"/>
    <lineage>
        <taxon>Bacteria</taxon>
        <taxon>Bacillati</taxon>
        <taxon>Actinomycetota</taxon>
        <taxon>Actinomycetes</taxon>
        <taxon>Micrococcales</taxon>
        <taxon>Dermacoccaceae</taxon>
        <taxon>Flexivirga</taxon>
    </lineage>
</organism>
<sequence>MSAAIPPGHEPVIGPEDAVIDADTSGVAQGVRWTTISAIVLRASQFLTGVLAARIVAPSQFGVFAVALTIYSVMLTLSDMGVTQALVREVHRTRLIAPTVNTINLGFAVVMAGILALCAHPLASLLNEPSATPALQVLSLTLVLAALGSVPAQILTRDYRQRQRFMSDLSNFIVSSGSLVLLALHGDGAMALAWSRCLGMAASAIVLNLVNRERYGYGFNRTEAARLFRFGLPLAGAGVLTVAIGDVDSIVIARVLGANSLGHYNLAYTVAAWPLGIFTSVLATITVTTFARAQQDLGQLREHVSAAVSTAVGLAFPICAVLAALSPDLIHVVYGARWLSAAPVLTILSVLTAVRVVQLVLTDLLVALGHTASVLWVQIVWLGALVPVMIGGVELGGIRGAGLAHVTVALLVVGPALLFAVRRRSGISAGWFSRLLLAPTVGAAAAFLAAEGVSRVLSGALLTLFVGGAAGVVVYVLVCWRWLRAQASTIRDRYTRS</sequence>
<evidence type="ECO:0000313" key="9">
    <source>
        <dbReference type="Proteomes" id="UP000271678"/>
    </source>
</evidence>
<keyword evidence="4 7" id="KW-0812">Transmembrane</keyword>
<dbReference type="PANTHER" id="PTHR30250:SF10">
    <property type="entry name" value="LIPOPOLYSACCHARIDE BIOSYNTHESIS PROTEIN WZXC"/>
    <property type="match status" value="1"/>
</dbReference>
<dbReference type="RefSeq" id="WP_123271899.1">
    <property type="nucleotide sequence ID" value="NZ_RJJQ01000012.1"/>
</dbReference>
<feature type="transmembrane region" description="Helical" evidence="7">
    <location>
        <begin position="103"/>
        <end position="123"/>
    </location>
</feature>
<dbReference type="Proteomes" id="UP000271678">
    <property type="component" value="Unassembled WGS sequence"/>
</dbReference>
<proteinExistence type="inferred from homology"/>
<feature type="transmembrane region" description="Helical" evidence="7">
    <location>
        <begin position="432"/>
        <end position="450"/>
    </location>
</feature>
<comment type="subcellular location">
    <subcellularLocation>
        <location evidence="1">Cell membrane</location>
        <topology evidence="1">Multi-pass membrane protein</topology>
    </subcellularLocation>
</comment>
<evidence type="ECO:0000256" key="5">
    <source>
        <dbReference type="ARBA" id="ARBA00022989"/>
    </source>
</evidence>
<keyword evidence="5 7" id="KW-1133">Transmembrane helix</keyword>
<keyword evidence="9" id="KW-1185">Reference proteome</keyword>
<dbReference type="OrthoDB" id="9770347at2"/>
<feature type="transmembrane region" description="Helical" evidence="7">
    <location>
        <begin position="135"/>
        <end position="156"/>
    </location>
</feature>
<reference evidence="8 9" key="1">
    <citation type="submission" date="2018-11" db="EMBL/GenBank/DDBJ databases">
        <title>Draft genome of Simplicispira Flexivirga sp. BO-16.</title>
        <authorList>
            <person name="Im W.T."/>
        </authorList>
    </citation>
    <scope>NUCLEOTIDE SEQUENCE [LARGE SCALE GENOMIC DNA]</scope>
    <source>
        <strain evidence="8 9">BO-16</strain>
    </source>
</reference>
<keyword evidence="3" id="KW-1003">Cell membrane</keyword>
<evidence type="ECO:0000256" key="1">
    <source>
        <dbReference type="ARBA" id="ARBA00004651"/>
    </source>
</evidence>
<evidence type="ECO:0000256" key="7">
    <source>
        <dbReference type="SAM" id="Phobius"/>
    </source>
</evidence>
<dbReference type="CDD" id="cd13127">
    <property type="entry name" value="MATE_tuaB_like"/>
    <property type="match status" value="1"/>
</dbReference>
<comment type="similarity">
    <text evidence="2">Belongs to the polysaccharide synthase family.</text>
</comment>
<evidence type="ECO:0000256" key="4">
    <source>
        <dbReference type="ARBA" id="ARBA00022692"/>
    </source>
</evidence>
<name>A0A3M9M6J4_9MICO</name>
<protein>
    <submittedName>
        <fullName evidence="8">Lipopolysaccharide biosynthesis protein</fullName>
    </submittedName>
</protein>
<feature type="transmembrane region" description="Helical" evidence="7">
    <location>
        <begin position="230"/>
        <end position="252"/>
    </location>
</feature>
<feature type="transmembrane region" description="Helical" evidence="7">
    <location>
        <begin position="272"/>
        <end position="291"/>
    </location>
</feature>
<dbReference type="Pfam" id="PF13440">
    <property type="entry name" value="Polysacc_synt_3"/>
    <property type="match status" value="1"/>
</dbReference>
<gene>
    <name evidence="8" type="ORF">EFY87_12990</name>
</gene>
<feature type="transmembrane region" description="Helical" evidence="7">
    <location>
        <begin position="191"/>
        <end position="210"/>
    </location>
</feature>
<dbReference type="PANTHER" id="PTHR30250">
    <property type="entry name" value="PST FAMILY PREDICTED COLANIC ACID TRANSPORTER"/>
    <property type="match status" value="1"/>
</dbReference>
<evidence type="ECO:0000313" key="8">
    <source>
        <dbReference type="EMBL" id="RNI21180.1"/>
    </source>
</evidence>
<dbReference type="GO" id="GO:0005886">
    <property type="term" value="C:plasma membrane"/>
    <property type="evidence" value="ECO:0007669"/>
    <property type="project" value="UniProtKB-SubCell"/>
</dbReference>
<comment type="caution">
    <text evidence="8">The sequence shown here is derived from an EMBL/GenBank/DDBJ whole genome shotgun (WGS) entry which is preliminary data.</text>
</comment>
<feature type="transmembrane region" description="Helical" evidence="7">
    <location>
        <begin position="63"/>
        <end position="82"/>
    </location>
</feature>
<dbReference type="AlphaFoldDB" id="A0A3M9M6J4"/>
<dbReference type="EMBL" id="RJJQ01000012">
    <property type="protein sequence ID" value="RNI21180.1"/>
    <property type="molecule type" value="Genomic_DNA"/>
</dbReference>
<feature type="transmembrane region" description="Helical" evidence="7">
    <location>
        <begin position="364"/>
        <end position="390"/>
    </location>
</feature>
<feature type="transmembrane region" description="Helical" evidence="7">
    <location>
        <begin position="338"/>
        <end position="357"/>
    </location>
</feature>
<feature type="transmembrane region" description="Helical" evidence="7">
    <location>
        <begin position="303"/>
        <end position="326"/>
    </location>
</feature>
<dbReference type="InterPro" id="IPR050833">
    <property type="entry name" value="Poly_Biosynth_Transport"/>
</dbReference>
<accession>A0A3M9M6J4</accession>
<keyword evidence="6 7" id="KW-0472">Membrane</keyword>